<organism evidence="1 2">
    <name type="scientific">Siminovitchia fordii</name>
    <dbReference type="NCBI Taxonomy" id="254759"/>
    <lineage>
        <taxon>Bacteria</taxon>
        <taxon>Bacillati</taxon>
        <taxon>Bacillota</taxon>
        <taxon>Bacilli</taxon>
        <taxon>Bacillales</taxon>
        <taxon>Bacillaceae</taxon>
        <taxon>Siminovitchia</taxon>
    </lineage>
</organism>
<comment type="caution">
    <text evidence="1">The sequence shown here is derived from an EMBL/GenBank/DDBJ whole genome shotgun (WGS) entry which is preliminary data.</text>
</comment>
<proteinExistence type="predicted"/>
<dbReference type="EMBL" id="BOQT01000018">
    <property type="protein sequence ID" value="GIN22545.1"/>
    <property type="molecule type" value="Genomic_DNA"/>
</dbReference>
<name>A0ABQ4KBK0_9BACI</name>
<dbReference type="RefSeq" id="WP_212963665.1">
    <property type="nucleotide sequence ID" value="NZ_BOQT01000018.1"/>
</dbReference>
<keyword evidence="2" id="KW-1185">Reference proteome</keyword>
<evidence type="ECO:0000313" key="1">
    <source>
        <dbReference type="EMBL" id="GIN22545.1"/>
    </source>
</evidence>
<reference evidence="1 2" key="1">
    <citation type="submission" date="2021-03" db="EMBL/GenBank/DDBJ databases">
        <title>Antimicrobial resistance genes in bacteria isolated from Japanese honey, and their potential for conferring macrolide and lincosamide resistance in the American foulbrood pathogen Paenibacillus larvae.</title>
        <authorList>
            <person name="Okamoto M."/>
            <person name="Kumagai M."/>
            <person name="Kanamori H."/>
            <person name="Takamatsu D."/>
        </authorList>
    </citation>
    <scope>NUCLEOTIDE SEQUENCE [LARGE SCALE GENOMIC DNA]</scope>
    <source>
        <strain evidence="1 2">J1TS3</strain>
    </source>
</reference>
<evidence type="ECO:0000313" key="2">
    <source>
        <dbReference type="Proteomes" id="UP000680279"/>
    </source>
</evidence>
<dbReference type="Proteomes" id="UP000680279">
    <property type="component" value="Unassembled WGS sequence"/>
</dbReference>
<protein>
    <submittedName>
        <fullName evidence="1">Uncharacterized protein</fullName>
    </submittedName>
</protein>
<gene>
    <name evidence="1" type="ORF">J1TS3_36790</name>
</gene>
<sequence>MDTYPHKFYDYSDGMIFSEWQIKKWLEEVRVELLDANVGEFKCASAGSNLVIGLREHDGCKFIVVDGYKSFDIATEDLHKINFI</sequence>
<accession>A0ABQ4KBK0</accession>